<dbReference type="EMBL" id="LRQG01000173">
    <property type="protein sequence ID" value="KXA35958.1"/>
    <property type="molecule type" value="Genomic_DNA"/>
</dbReference>
<protein>
    <submittedName>
        <fullName evidence="1">Uncharacterized protein</fullName>
    </submittedName>
</protein>
<proteinExistence type="predicted"/>
<name>A0A133PZC3_9BACT</name>
<dbReference type="Proteomes" id="UP000070533">
    <property type="component" value="Unassembled WGS sequence"/>
</dbReference>
<dbReference type="STRING" id="28128.HMPREF3226_01932"/>
<dbReference type="RefSeq" id="WP_060940992.1">
    <property type="nucleotide sequence ID" value="NZ_KQ957292.1"/>
</dbReference>
<accession>A0A133PZC3</accession>
<gene>
    <name evidence="1" type="ORF">HMPREF3226_01932</name>
</gene>
<dbReference type="AlphaFoldDB" id="A0A133PZC3"/>
<organism evidence="1 2">
    <name type="scientific">Prevotella corporis</name>
    <dbReference type="NCBI Taxonomy" id="28128"/>
    <lineage>
        <taxon>Bacteria</taxon>
        <taxon>Pseudomonadati</taxon>
        <taxon>Bacteroidota</taxon>
        <taxon>Bacteroidia</taxon>
        <taxon>Bacteroidales</taxon>
        <taxon>Prevotellaceae</taxon>
        <taxon>Prevotella</taxon>
    </lineage>
</organism>
<evidence type="ECO:0000313" key="2">
    <source>
        <dbReference type="Proteomes" id="UP000070533"/>
    </source>
</evidence>
<sequence length="81" mass="8798">MAKKYQNYMEKYFLEILHKGEVMNETSLEMLKGGFGSATDCPSLTSCGCYKGNAIACIGNKVKPEPLKPSTDTTGSTTIKP</sequence>
<evidence type="ECO:0000313" key="1">
    <source>
        <dbReference type="EMBL" id="KXA35958.1"/>
    </source>
</evidence>
<keyword evidence="2" id="KW-1185">Reference proteome</keyword>
<reference evidence="2" key="1">
    <citation type="submission" date="2016-01" db="EMBL/GenBank/DDBJ databases">
        <authorList>
            <person name="Mitreva M."/>
            <person name="Pepin K.H."/>
            <person name="Mihindukulasuriya K.A."/>
            <person name="Fulton R."/>
            <person name="Fronick C."/>
            <person name="O'Laughlin M."/>
            <person name="Miner T."/>
            <person name="Herter B."/>
            <person name="Rosa B.A."/>
            <person name="Cordes M."/>
            <person name="Tomlinson C."/>
            <person name="Wollam A."/>
            <person name="Palsikar V.B."/>
            <person name="Mardis E.R."/>
            <person name="Wilson R.K."/>
        </authorList>
    </citation>
    <scope>NUCLEOTIDE SEQUENCE [LARGE SCALE GENOMIC DNA]</scope>
    <source>
        <strain evidence="2">MJR7716</strain>
    </source>
</reference>
<comment type="caution">
    <text evidence="1">The sequence shown here is derived from an EMBL/GenBank/DDBJ whole genome shotgun (WGS) entry which is preliminary data.</text>
</comment>
<dbReference type="PATRIC" id="fig|28128.5.peg.1987"/>